<accession>A0A9D4LD58</accession>
<evidence type="ECO:0000313" key="1">
    <source>
        <dbReference type="EMBL" id="KAH3855936.1"/>
    </source>
</evidence>
<protein>
    <submittedName>
        <fullName evidence="1">Uncharacterized protein</fullName>
    </submittedName>
</protein>
<gene>
    <name evidence="1" type="ORF">DPMN_098511</name>
</gene>
<proteinExistence type="predicted"/>
<reference evidence="1" key="1">
    <citation type="journal article" date="2019" name="bioRxiv">
        <title>The Genome of the Zebra Mussel, Dreissena polymorpha: A Resource for Invasive Species Research.</title>
        <authorList>
            <person name="McCartney M.A."/>
            <person name="Auch B."/>
            <person name="Kono T."/>
            <person name="Mallez S."/>
            <person name="Zhang Y."/>
            <person name="Obille A."/>
            <person name="Becker A."/>
            <person name="Abrahante J.E."/>
            <person name="Garbe J."/>
            <person name="Badalamenti J.P."/>
            <person name="Herman A."/>
            <person name="Mangelson H."/>
            <person name="Liachko I."/>
            <person name="Sullivan S."/>
            <person name="Sone E.D."/>
            <person name="Koren S."/>
            <person name="Silverstein K.A.T."/>
            <person name="Beckman K.B."/>
            <person name="Gohl D.M."/>
        </authorList>
    </citation>
    <scope>NUCLEOTIDE SEQUENCE</scope>
    <source>
        <strain evidence="1">Duluth1</strain>
        <tissue evidence="1">Whole animal</tissue>
    </source>
</reference>
<dbReference type="Proteomes" id="UP000828390">
    <property type="component" value="Unassembled WGS sequence"/>
</dbReference>
<dbReference type="AlphaFoldDB" id="A0A9D4LD58"/>
<name>A0A9D4LD58_DREPO</name>
<reference evidence="1" key="2">
    <citation type="submission" date="2020-11" db="EMBL/GenBank/DDBJ databases">
        <authorList>
            <person name="McCartney M.A."/>
            <person name="Auch B."/>
            <person name="Kono T."/>
            <person name="Mallez S."/>
            <person name="Becker A."/>
            <person name="Gohl D.M."/>
            <person name="Silverstein K.A.T."/>
            <person name="Koren S."/>
            <person name="Bechman K.B."/>
            <person name="Herman A."/>
            <person name="Abrahante J.E."/>
            <person name="Garbe J."/>
        </authorList>
    </citation>
    <scope>NUCLEOTIDE SEQUENCE</scope>
    <source>
        <strain evidence="1">Duluth1</strain>
        <tissue evidence="1">Whole animal</tissue>
    </source>
</reference>
<dbReference type="EMBL" id="JAIWYP010000003">
    <property type="protein sequence ID" value="KAH3855936.1"/>
    <property type="molecule type" value="Genomic_DNA"/>
</dbReference>
<keyword evidence="2" id="KW-1185">Reference proteome</keyword>
<sequence>MQQIPRVDYRDHRMRLEQFSPPMQMRGWIYVVTVLEVGLETIVNLRPEIRRNVCQVGLYRDVRTIWMNVLIQSLRQTLEDTT</sequence>
<evidence type="ECO:0000313" key="2">
    <source>
        <dbReference type="Proteomes" id="UP000828390"/>
    </source>
</evidence>
<comment type="caution">
    <text evidence="1">The sequence shown here is derived from an EMBL/GenBank/DDBJ whole genome shotgun (WGS) entry which is preliminary data.</text>
</comment>
<organism evidence="1 2">
    <name type="scientific">Dreissena polymorpha</name>
    <name type="common">Zebra mussel</name>
    <name type="synonym">Mytilus polymorpha</name>
    <dbReference type="NCBI Taxonomy" id="45954"/>
    <lineage>
        <taxon>Eukaryota</taxon>
        <taxon>Metazoa</taxon>
        <taxon>Spiralia</taxon>
        <taxon>Lophotrochozoa</taxon>
        <taxon>Mollusca</taxon>
        <taxon>Bivalvia</taxon>
        <taxon>Autobranchia</taxon>
        <taxon>Heteroconchia</taxon>
        <taxon>Euheterodonta</taxon>
        <taxon>Imparidentia</taxon>
        <taxon>Neoheterodontei</taxon>
        <taxon>Myida</taxon>
        <taxon>Dreissenoidea</taxon>
        <taxon>Dreissenidae</taxon>
        <taxon>Dreissena</taxon>
    </lineage>
</organism>